<feature type="transmembrane region" description="Helical" evidence="1">
    <location>
        <begin position="72"/>
        <end position="93"/>
    </location>
</feature>
<feature type="transmembrane region" description="Helical" evidence="1">
    <location>
        <begin position="28"/>
        <end position="52"/>
    </location>
</feature>
<dbReference type="EMBL" id="SAUN01000001">
    <property type="protein sequence ID" value="RVX45506.1"/>
    <property type="molecule type" value="Genomic_DNA"/>
</dbReference>
<dbReference type="PANTHER" id="PTHR37314">
    <property type="entry name" value="SLR0142 PROTEIN"/>
    <property type="match status" value="1"/>
</dbReference>
<organism evidence="2 3">
    <name type="scientific">Nonomuraea polychroma</name>
    <dbReference type="NCBI Taxonomy" id="46176"/>
    <lineage>
        <taxon>Bacteria</taxon>
        <taxon>Bacillati</taxon>
        <taxon>Actinomycetota</taxon>
        <taxon>Actinomycetes</taxon>
        <taxon>Streptosporangiales</taxon>
        <taxon>Streptosporangiaceae</taxon>
        <taxon>Nonomuraea</taxon>
    </lineage>
</organism>
<keyword evidence="1" id="KW-0472">Membrane</keyword>
<evidence type="ECO:0000313" key="2">
    <source>
        <dbReference type="EMBL" id="RVX45506.1"/>
    </source>
</evidence>
<proteinExistence type="predicted"/>
<evidence type="ECO:0000313" key="3">
    <source>
        <dbReference type="Proteomes" id="UP000284824"/>
    </source>
</evidence>
<feature type="transmembrane region" description="Helical" evidence="1">
    <location>
        <begin position="105"/>
        <end position="126"/>
    </location>
</feature>
<comment type="caution">
    <text evidence="2">The sequence shown here is derived from an EMBL/GenBank/DDBJ whole genome shotgun (WGS) entry which is preliminary data.</text>
</comment>
<feature type="transmembrane region" description="Helical" evidence="1">
    <location>
        <begin position="185"/>
        <end position="207"/>
    </location>
</feature>
<dbReference type="Pfam" id="PF06912">
    <property type="entry name" value="DUF1275"/>
    <property type="match status" value="1"/>
</dbReference>
<dbReference type="PANTHER" id="PTHR37314:SF4">
    <property type="entry name" value="UPF0700 TRANSMEMBRANE PROTEIN YOAK"/>
    <property type="match status" value="1"/>
</dbReference>
<dbReference type="Proteomes" id="UP000284824">
    <property type="component" value="Unassembled WGS sequence"/>
</dbReference>
<feature type="transmembrane region" description="Helical" evidence="1">
    <location>
        <begin position="213"/>
        <end position="232"/>
    </location>
</feature>
<feature type="transmembrane region" description="Helical" evidence="1">
    <location>
        <begin position="146"/>
        <end position="173"/>
    </location>
</feature>
<keyword evidence="3" id="KW-1185">Reference proteome</keyword>
<dbReference type="RefSeq" id="WP_127937120.1">
    <property type="nucleotide sequence ID" value="NZ_SAUN01000001.1"/>
</dbReference>
<accession>A0A438MIX9</accession>
<dbReference type="AlphaFoldDB" id="A0A438MIX9"/>
<name>A0A438MIX9_9ACTN</name>
<sequence>MSHKKIRPPAGVSGGAGPMVSERVVARLLVVLAAAAGCLDAVCVTRLGGAFASVVTGNLVQLGRGVATLDGALSAGVTTAVAGYALGVAAGSAGLGSGAGWRRRACLIAVAELALLACVCAGWLAIDGQPNTNAAVLLLAPASAAMGVQSALTISSGVPGASTTYLTGTLTGLMRTRTGTPRRRAAVAGDVGRLAALLCGAIIGALLLRVAPLWAPALPVLLVGVVVAIIAISTRGRIDRP</sequence>
<gene>
    <name evidence="2" type="ORF">EDD27_8310</name>
</gene>
<keyword evidence="1" id="KW-1133">Transmembrane helix</keyword>
<protein>
    <submittedName>
        <fullName evidence="2">Uncharacterized membrane protein YoaK (UPF0700 family)</fullName>
    </submittedName>
</protein>
<dbReference type="InterPro" id="IPR010699">
    <property type="entry name" value="DUF1275"/>
</dbReference>
<keyword evidence="1" id="KW-0812">Transmembrane</keyword>
<evidence type="ECO:0000256" key="1">
    <source>
        <dbReference type="SAM" id="Phobius"/>
    </source>
</evidence>
<reference evidence="2 3" key="1">
    <citation type="submission" date="2019-01" db="EMBL/GenBank/DDBJ databases">
        <title>Sequencing the genomes of 1000 actinobacteria strains.</title>
        <authorList>
            <person name="Klenk H.-P."/>
        </authorList>
    </citation>
    <scope>NUCLEOTIDE SEQUENCE [LARGE SCALE GENOMIC DNA]</scope>
    <source>
        <strain evidence="2 3">DSM 43925</strain>
    </source>
</reference>